<keyword evidence="3 5" id="KW-0560">Oxidoreductase</keyword>
<dbReference type="GO" id="GO:0008652">
    <property type="term" value="P:amino acid biosynthetic process"/>
    <property type="evidence" value="ECO:0007669"/>
    <property type="project" value="UniProtKB-KW"/>
</dbReference>
<organism evidence="8 9">
    <name type="scientific">Oceanibaculum pacificum</name>
    <dbReference type="NCBI Taxonomy" id="580166"/>
    <lineage>
        <taxon>Bacteria</taxon>
        <taxon>Pseudomonadati</taxon>
        <taxon>Pseudomonadota</taxon>
        <taxon>Alphaproteobacteria</taxon>
        <taxon>Rhodospirillales</taxon>
        <taxon>Oceanibaculaceae</taxon>
        <taxon>Oceanibaculum</taxon>
    </lineage>
</organism>
<dbReference type="GO" id="GO:0051287">
    <property type="term" value="F:NAD binding"/>
    <property type="evidence" value="ECO:0007669"/>
    <property type="project" value="InterPro"/>
</dbReference>
<keyword evidence="4" id="KW-0520">NAD</keyword>
<dbReference type="EMBL" id="LPXN01000054">
    <property type="protein sequence ID" value="KZD12122.1"/>
    <property type="molecule type" value="Genomic_DNA"/>
</dbReference>
<dbReference type="InterPro" id="IPR029752">
    <property type="entry name" value="D-isomer_DH_CS1"/>
</dbReference>
<evidence type="ECO:0000313" key="8">
    <source>
        <dbReference type="EMBL" id="KZD12122.1"/>
    </source>
</evidence>
<gene>
    <name evidence="8" type="ORF">AUP43_17420</name>
</gene>
<feature type="domain" description="D-isomer specific 2-hydroxyacid dehydrogenase catalytic" evidence="6">
    <location>
        <begin position="20"/>
        <end position="314"/>
    </location>
</feature>
<dbReference type="Pfam" id="PF00389">
    <property type="entry name" value="2-Hacid_dh"/>
    <property type="match status" value="1"/>
</dbReference>
<dbReference type="Proteomes" id="UP000076400">
    <property type="component" value="Unassembled WGS sequence"/>
</dbReference>
<dbReference type="InterPro" id="IPR050857">
    <property type="entry name" value="D-2-hydroxyacid_DH"/>
</dbReference>
<evidence type="ECO:0000259" key="7">
    <source>
        <dbReference type="Pfam" id="PF02826"/>
    </source>
</evidence>
<comment type="similarity">
    <text evidence="1 5">Belongs to the D-isomer specific 2-hydroxyacid dehydrogenase family.</text>
</comment>
<evidence type="ECO:0000313" key="9">
    <source>
        <dbReference type="Proteomes" id="UP000076400"/>
    </source>
</evidence>
<name>A0A154WF34_9PROT</name>
<dbReference type="PROSITE" id="PS00065">
    <property type="entry name" value="D_2_HYDROXYACID_DH_1"/>
    <property type="match status" value="1"/>
</dbReference>
<dbReference type="PROSITE" id="PS00671">
    <property type="entry name" value="D_2_HYDROXYACID_DH_3"/>
    <property type="match status" value="1"/>
</dbReference>
<reference evidence="8 9" key="1">
    <citation type="submission" date="2015-12" db="EMBL/GenBank/DDBJ databases">
        <title>Genome sequence of Oceanibaculum pacificum MCCC 1A02656.</title>
        <authorList>
            <person name="Lu L."/>
            <person name="Lai Q."/>
            <person name="Shao Z."/>
            <person name="Qian P."/>
        </authorList>
    </citation>
    <scope>NUCLEOTIDE SEQUENCE [LARGE SCALE GENOMIC DNA]</scope>
    <source>
        <strain evidence="8 9">MCCC 1A02656</strain>
    </source>
</reference>
<dbReference type="InterPro" id="IPR029753">
    <property type="entry name" value="D-isomer_DH_CS"/>
</dbReference>
<dbReference type="CDD" id="cd12169">
    <property type="entry name" value="PGDH_like_1"/>
    <property type="match status" value="1"/>
</dbReference>
<feature type="domain" description="D-isomer specific 2-hydroxyacid dehydrogenase NAD-binding" evidence="7">
    <location>
        <begin position="113"/>
        <end position="287"/>
    </location>
</feature>
<keyword evidence="2" id="KW-0028">Amino-acid biosynthesis</keyword>
<dbReference type="FunFam" id="3.40.50.720:FF:000203">
    <property type="entry name" value="D-3-phosphoglycerate dehydrogenase (SerA)"/>
    <property type="match status" value="1"/>
</dbReference>
<sequence length="318" mass="34761">MSFRCAVLDDYQKVSTKLADWSVLGDAVEVTVFDRYMAESPDLAETLKPFDIICIMRERTPFRRDLLEKLPNLKLLVTTGLRNAAIDLAAAKERGIAVCGTDSLGHPTAELTIGLMLALARHIPAETRRLGEGGQWQSTLGVDLKGRTLGIVGLGKLGARVARVAQALEMTVLAWSQNLTPERCAEAGVTYAAKQELFRQADFVSVHLVLSDRSRGIVGPAEISLMKPTAFLINTSRGEIVDQDALIAALREGRIAGAAVDVYDREPLPRGHPLFGVPNLLMSPHLGYVTEDNYRVFYSQIVEDIAAWIDGKPVRLLG</sequence>
<evidence type="ECO:0000256" key="5">
    <source>
        <dbReference type="RuleBase" id="RU003719"/>
    </source>
</evidence>
<dbReference type="AlphaFoldDB" id="A0A154WF34"/>
<dbReference type="OrthoDB" id="9793626at2"/>
<dbReference type="InterPro" id="IPR006139">
    <property type="entry name" value="D-isomer_2_OHA_DH_cat_dom"/>
</dbReference>
<dbReference type="SUPFAM" id="SSF52283">
    <property type="entry name" value="Formate/glycerate dehydrogenase catalytic domain-like"/>
    <property type="match status" value="1"/>
</dbReference>
<dbReference type="InterPro" id="IPR006140">
    <property type="entry name" value="D-isomer_DH_NAD-bd"/>
</dbReference>
<evidence type="ECO:0000256" key="1">
    <source>
        <dbReference type="ARBA" id="ARBA00005854"/>
    </source>
</evidence>
<keyword evidence="9" id="KW-1185">Reference proteome</keyword>
<evidence type="ECO:0000256" key="4">
    <source>
        <dbReference type="ARBA" id="ARBA00023027"/>
    </source>
</evidence>
<accession>A0A154WF34</accession>
<dbReference type="SUPFAM" id="SSF51735">
    <property type="entry name" value="NAD(P)-binding Rossmann-fold domains"/>
    <property type="match status" value="1"/>
</dbReference>
<dbReference type="STRING" id="580166.AUP43_17420"/>
<comment type="caution">
    <text evidence="8">The sequence shown here is derived from an EMBL/GenBank/DDBJ whole genome shotgun (WGS) entry which is preliminary data.</text>
</comment>
<evidence type="ECO:0000256" key="3">
    <source>
        <dbReference type="ARBA" id="ARBA00023002"/>
    </source>
</evidence>
<dbReference type="InterPro" id="IPR036291">
    <property type="entry name" value="NAD(P)-bd_dom_sf"/>
</dbReference>
<evidence type="ECO:0000256" key="2">
    <source>
        <dbReference type="ARBA" id="ARBA00022605"/>
    </source>
</evidence>
<dbReference type="Gene3D" id="3.40.50.720">
    <property type="entry name" value="NAD(P)-binding Rossmann-like Domain"/>
    <property type="match status" value="2"/>
</dbReference>
<dbReference type="PANTHER" id="PTHR42789:SF1">
    <property type="entry name" value="D-ISOMER SPECIFIC 2-HYDROXYACID DEHYDROGENASE FAMILY PROTEIN (AFU_ORTHOLOGUE AFUA_6G10090)"/>
    <property type="match status" value="1"/>
</dbReference>
<dbReference type="PANTHER" id="PTHR42789">
    <property type="entry name" value="D-ISOMER SPECIFIC 2-HYDROXYACID DEHYDROGENASE FAMILY PROTEIN (AFU_ORTHOLOGUE AFUA_6G10090)"/>
    <property type="match status" value="1"/>
</dbReference>
<dbReference type="Pfam" id="PF02826">
    <property type="entry name" value="2-Hacid_dh_C"/>
    <property type="match status" value="1"/>
</dbReference>
<dbReference type="RefSeq" id="WP_067553112.1">
    <property type="nucleotide sequence ID" value="NZ_LPXN01000054.1"/>
</dbReference>
<dbReference type="GO" id="GO:0016616">
    <property type="term" value="F:oxidoreductase activity, acting on the CH-OH group of donors, NAD or NADP as acceptor"/>
    <property type="evidence" value="ECO:0007669"/>
    <property type="project" value="InterPro"/>
</dbReference>
<protein>
    <submittedName>
        <fullName evidence="8">Hydroxyacid dehydrogenase</fullName>
    </submittedName>
</protein>
<proteinExistence type="inferred from homology"/>
<evidence type="ECO:0000259" key="6">
    <source>
        <dbReference type="Pfam" id="PF00389"/>
    </source>
</evidence>